<sequence length="215" mass="23355">MIQIPGKLTIKRIPGRNGEFAVGTLVTDIGKFSVKDAVLEQYPAGTVSGVFTIRQLGLSSYTASNGYQVTEIRAHLAGFVLDSLESPTVDDAVPPMESDPLDEEQSVNPTSSVPPVAPRRAAPVKPKQPGSVMTAPLPQPEPEPALPGSPDQQADDMAAQDRALFGDDLFDLILARQSFKLDTTVDRAILRQQKVRLDALAYRFVMLKQCWEPVD</sequence>
<accession>A0ABT7E3Y3</accession>
<dbReference type="Pfam" id="PF11679">
    <property type="entry name" value="DUF3275"/>
    <property type="match status" value="1"/>
</dbReference>
<protein>
    <submittedName>
        <fullName evidence="2">DUF3275 family protein</fullName>
    </submittedName>
</protein>
<organism evidence="2 3">
    <name type="scientific">Parachitinimonas caeni</name>
    <dbReference type="NCBI Taxonomy" id="3031301"/>
    <lineage>
        <taxon>Bacteria</taxon>
        <taxon>Pseudomonadati</taxon>
        <taxon>Pseudomonadota</taxon>
        <taxon>Betaproteobacteria</taxon>
        <taxon>Neisseriales</taxon>
        <taxon>Chitinibacteraceae</taxon>
        <taxon>Parachitinimonas</taxon>
    </lineage>
</organism>
<feature type="region of interest" description="Disordered" evidence="1">
    <location>
        <begin position="88"/>
        <end position="155"/>
    </location>
</feature>
<dbReference type="EMBL" id="JARRAF010000050">
    <property type="protein sequence ID" value="MDK2126759.1"/>
    <property type="molecule type" value="Genomic_DNA"/>
</dbReference>
<gene>
    <name evidence="2" type="ORF">PZA18_22180</name>
</gene>
<dbReference type="RefSeq" id="WP_284103081.1">
    <property type="nucleotide sequence ID" value="NZ_JARRAF010000050.1"/>
</dbReference>
<name>A0ABT7E3Y3_9NEIS</name>
<evidence type="ECO:0000313" key="2">
    <source>
        <dbReference type="EMBL" id="MDK2126759.1"/>
    </source>
</evidence>
<proteinExistence type="predicted"/>
<evidence type="ECO:0000313" key="3">
    <source>
        <dbReference type="Proteomes" id="UP001172778"/>
    </source>
</evidence>
<feature type="compositionally biased region" description="Low complexity" evidence="1">
    <location>
        <begin position="118"/>
        <end position="127"/>
    </location>
</feature>
<reference evidence="2" key="1">
    <citation type="submission" date="2023-03" db="EMBL/GenBank/DDBJ databases">
        <title>Chitinimonas shenzhenensis gen. nov., sp. nov., a novel member of family Burkholderiaceae isolated from activated sludge collected in Shen Zhen, China.</title>
        <authorList>
            <person name="Wang X."/>
        </authorList>
    </citation>
    <scope>NUCLEOTIDE SEQUENCE</scope>
    <source>
        <strain evidence="2">DQS-5</strain>
    </source>
</reference>
<dbReference type="InterPro" id="IPR021693">
    <property type="entry name" value="DUF3275"/>
</dbReference>
<keyword evidence="3" id="KW-1185">Reference proteome</keyword>
<dbReference type="Proteomes" id="UP001172778">
    <property type="component" value="Unassembled WGS sequence"/>
</dbReference>
<evidence type="ECO:0000256" key="1">
    <source>
        <dbReference type="SAM" id="MobiDB-lite"/>
    </source>
</evidence>
<comment type="caution">
    <text evidence="2">The sequence shown here is derived from an EMBL/GenBank/DDBJ whole genome shotgun (WGS) entry which is preliminary data.</text>
</comment>
<feature type="compositionally biased region" description="Pro residues" evidence="1">
    <location>
        <begin position="137"/>
        <end position="147"/>
    </location>
</feature>